<dbReference type="GO" id="GO:0016020">
    <property type="term" value="C:membrane"/>
    <property type="evidence" value="ECO:0007669"/>
    <property type="project" value="UniProtKB-SubCell"/>
</dbReference>
<evidence type="ECO:0000259" key="8">
    <source>
        <dbReference type="Pfam" id="PF01694"/>
    </source>
</evidence>
<feature type="transmembrane region" description="Helical" evidence="7">
    <location>
        <begin position="206"/>
        <end position="225"/>
    </location>
</feature>
<keyword evidence="5 7" id="KW-1133">Transmembrane helix</keyword>
<keyword evidence="10" id="KW-0645">Protease</keyword>
<dbReference type="GO" id="GO:0004252">
    <property type="term" value="F:serine-type endopeptidase activity"/>
    <property type="evidence" value="ECO:0007669"/>
    <property type="project" value="InterPro"/>
</dbReference>
<dbReference type="SUPFAM" id="SSF144091">
    <property type="entry name" value="Rhomboid-like"/>
    <property type="match status" value="1"/>
</dbReference>
<dbReference type="PANTHER" id="PTHR43731:SF14">
    <property type="entry name" value="PRESENILIN-ASSOCIATED RHOMBOID-LIKE PROTEIN, MITOCHONDRIAL"/>
    <property type="match status" value="1"/>
</dbReference>
<sequence length="365" mass="41661">MTKPQLYCPCCKDQTLQTIELHGQQVDCCQRCNGLWFDDRELSDAIAHSSELTDPYCIKQSFGEKLEQHQYHCHRCNQSMQQFHLLKDYQVTVDKCGHCKGIWVDGDEAEQVLAAPKLQAALAQLNQKVCAKSWLFQFFTQMPKEYNIKPHRTPVMTWALLALNILIFVLYGFDDTSTEWVFDHFALDSISILDGQQWWTLLSYQFLHGGLIHLAGNMYFLWIIGDNLEDALGPWKFLAVYLLCGVVAALVEMLMCYLVDRDLLMVGASGAVAGLFGMYLLWFRHASLTFMFIVWQKKLNPAWYFAIWAALNILGLLSEDLSVAYWAHLGGLAAGIVVGAMLKQQVLAQNPLLQLLQRPEARILR</sequence>
<feature type="domain" description="Transcription factor zinc-finger" evidence="9">
    <location>
        <begin position="72"/>
        <end position="114"/>
    </location>
</feature>
<feature type="transmembrane region" description="Helical" evidence="7">
    <location>
        <begin position="237"/>
        <end position="257"/>
    </location>
</feature>
<comment type="similarity">
    <text evidence="2">Belongs to the peptidase S54 family.</text>
</comment>
<evidence type="ECO:0000256" key="6">
    <source>
        <dbReference type="ARBA" id="ARBA00023136"/>
    </source>
</evidence>
<dbReference type="InterPro" id="IPR022764">
    <property type="entry name" value="Peptidase_S54_rhomboid_dom"/>
</dbReference>
<dbReference type="Gene3D" id="1.20.1540.10">
    <property type="entry name" value="Rhomboid-like"/>
    <property type="match status" value="1"/>
</dbReference>
<dbReference type="InterPro" id="IPR050925">
    <property type="entry name" value="Rhomboid_protease_S54"/>
</dbReference>
<feature type="domain" description="Transcription factor zinc-finger" evidence="9">
    <location>
        <begin position="8"/>
        <end position="47"/>
    </location>
</feature>
<evidence type="ECO:0000256" key="2">
    <source>
        <dbReference type="ARBA" id="ARBA00009045"/>
    </source>
</evidence>
<feature type="transmembrane region" description="Helical" evidence="7">
    <location>
        <begin position="155"/>
        <end position="173"/>
    </location>
</feature>
<dbReference type="STRING" id="173990.SAMN05660691_01891"/>
<comment type="subcellular location">
    <subcellularLocation>
        <location evidence="1">Membrane</location>
        <topology evidence="1">Multi-pass membrane protein</topology>
    </subcellularLocation>
</comment>
<keyword evidence="3 7" id="KW-0812">Transmembrane</keyword>
<dbReference type="RefSeq" id="WP_092792673.1">
    <property type="nucleotide sequence ID" value="NZ_FNXF01000006.1"/>
</dbReference>
<dbReference type="InterPro" id="IPR027392">
    <property type="entry name" value="TF_Znf"/>
</dbReference>
<evidence type="ECO:0000313" key="11">
    <source>
        <dbReference type="Proteomes" id="UP000199371"/>
    </source>
</evidence>
<protein>
    <submittedName>
        <fullName evidence="10">Membrane associated serine protease, rhomboid family</fullName>
    </submittedName>
</protein>
<evidence type="ECO:0000256" key="1">
    <source>
        <dbReference type="ARBA" id="ARBA00004141"/>
    </source>
</evidence>
<evidence type="ECO:0000256" key="4">
    <source>
        <dbReference type="ARBA" id="ARBA00022801"/>
    </source>
</evidence>
<feature type="domain" description="Peptidase S54 rhomboid" evidence="8">
    <location>
        <begin position="196"/>
        <end position="343"/>
    </location>
</feature>
<dbReference type="PANTHER" id="PTHR43731">
    <property type="entry name" value="RHOMBOID PROTEASE"/>
    <property type="match status" value="1"/>
</dbReference>
<feature type="transmembrane region" description="Helical" evidence="7">
    <location>
        <begin position="263"/>
        <end position="282"/>
    </location>
</feature>
<feature type="transmembrane region" description="Helical" evidence="7">
    <location>
        <begin position="324"/>
        <end position="342"/>
    </location>
</feature>
<dbReference type="AlphaFoldDB" id="A0A1H6LRV6"/>
<dbReference type="EMBL" id="FNXF01000006">
    <property type="protein sequence ID" value="SEH87732.1"/>
    <property type="molecule type" value="Genomic_DNA"/>
</dbReference>
<feature type="transmembrane region" description="Helical" evidence="7">
    <location>
        <begin position="302"/>
        <end position="318"/>
    </location>
</feature>
<evidence type="ECO:0000313" key="10">
    <source>
        <dbReference type="EMBL" id="SEH87732.1"/>
    </source>
</evidence>
<dbReference type="OrthoDB" id="9814037at2"/>
<dbReference type="Pfam" id="PF01694">
    <property type="entry name" value="Rhomboid"/>
    <property type="match status" value="1"/>
</dbReference>
<evidence type="ECO:0000256" key="7">
    <source>
        <dbReference type="SAM" id="Phobius"/>
    </source>
</evidence>
<reference evidence="11" key="1">
    <citation type="submission" date="2016-10" db="EMBL/GenBank/DDBJ databases">
        <authorList>
            <person name="Varghese N."/>
            <person name="Submissions S."/>
        </authorList>
    </citation>
    <scope>NUCLEOTIDE SEQUENCE [LARGE SCALE GENOMIC DNA]</scope>
    <source>
        <strain evidence="11">DSM 17616</strain>
    </source>
</reference>
<dbReference type="Pfam" id="PF13453">
    <property type="entry name" value="Zn_ribbon_TFIIB"/>
    <property type="match status" value="2"/>
</dbReference>
<accession>A0A1H6LRV6</accession>
<keyword evidence="6 7" id="KW-0472">Membrane</keyword>
<organism evidence="10 11">
    <name type="scientific">Rheinheimera pacifica</name>
    <dbReference type="NCBI Taxonomy" id="173990"/>
    <lineage>
        <taxon>Bacteria</taxon>
        <taxon>Pseudomonadati</taxon>
        <taxon>Pseudomonadota</taxon>
        <taxon>Gammaproteobacteria</taxon>
        <taxon>Chromatiales</taxon>
        <taxon>Chromatiaceae</taxon>
        <taxon>Rheinheimera</taxon>
    </lineage>
</organism>
<evidence type="ECO:0000259" key="9">
    <source>
        <dbReference type="Pfam" id="PF13453"/>
    </source>
</evidence>
<dbReference type="InterPro" id="IPR035952">
    <property type="entry name" value="Rhomboid-like_sf"/>
</dbReference>
<gene>
    <name evidence="10" type="ORF">SAMN05660691_01891</name>
</gene>
<dbReference type="Proteomes" id="UP000199371">
    <property type="component" value="Unassembled WGS sequence"/>
</dbReference>
<evidence type="ECO:0000256" key="5">
    <source>
        <dbReference type="ARBA" id="ARBA00022989"/>
    </source>
</evidence>
<keyword evidence="4" id="KW-0378">Hydrolase</keyword>
<keyword evidence="11" id="KW-1185">Reference proteome</keyword>
<evidence type="ECO:0000256" key="3">
    <source>
        <dbReference type="ARBA" id="ARBA00022692"/>
    </source>
</evidence>
<name>A0A1H6LRV6_9GAMM</name>
<dbReference type="GO" id="GO:0006508">
    <property type="term" value="P:proteolysis"/>
    <property type="evidence" value="ECO:0007669"/>
    <property type="project" value="UniProtKB-KW"/>
</dbReference>
<proteinExistence type="inferred from homology"/>